<keyword evidence="1" id="KW-0472">Membrane</keyword>
<gene>
    <name evidence="4" type="ORF">GQF63_08445</name>
</gene>
<dbReference type="Gene3D" id="3.55.50.30">
    <property type="match status" value="1"/>
</dbReference>
<dbReference type="PANTHER" id="PTHR30273:SF2">
    <property type="entry name" value="PROTEIN FECR"/>
    <property type="match status" value="1"/>
</dbReference>
<organism evidence="4 5">
    <name type="scientific">Sphingobacterium humi</name>
    <dbReference type="NCBI Taxonomy" id="1796905"/>
    <lineage>
        <taxon>Bacteria</taxon>
        <taxon>Pseudomonadati</taxon>
        <taxon>Bacteroidota</taxon>
        <taxon>Sphingobacteriia</taxon>
        <taxon>Sphingobacteriales</taxon>
        <taxon>Sphingobacteriaceae</taxon>
        <taxon>Sphingobacterium</taxon>
    </lineage>
</organism>
<keyword evidence="1" id="KW-1133">Transmembrane helix</keyword>
<dbReference type="EMBL" id="WSQA01000005">
    <property type="protein sequence ID" value="MVZ62046.1"/>
    <property type="molecule type" value="Genomic_DNA"/>
</dbReference>
<evidence type="ECO:0000259" key="3">
    <source>
        <dbReference type="Pfam" id="PF16344"/>
    </source>
</evidence>
<feature type="transmembrane region" description="Helical" evidence="1">
    <location>
        <begin position="87"/>
        <end position="107"/>
    </location>
</feature>
<keyword evidence="5" id="KW-1185">Reference proteome</keyword>
<evidence type="ECO:0000259" key="2">
    <source>
        <dbReference type="Pfam" id="PF04773"/>
    </source>
</evidence>
<protein>
    <submittedName>
        <fullName evidence="4">DUF4974 domain-containing protein</fullName>
    </submittedName>
</protein>
<dbReference type="GO" id="GO:0016989">
    <property type="term" value="F:sigma factor antagonist activity"/>
    <property type="evidence" value="ECO:0007669"/>
    <property type="project" value="TreeGrafter"/>
</dbReference>
<dbReference type="Proteomes" id="UP000435036">
    <property type="component" value="Unassembled WGS sequence"/>
</dbReference>
<dbReference type="OrthoDB" id="695864at2"/>
<sequence length="386" mass="43798">MERNHLKDQLNKYFRNELELDELKAFLTEIDNLSDAELAEWLDQETFDSLEHAKLDSLAKAAMEEKLLAKAQAQARPVPQLSGKRRMLPWAALAAAVLLFALFYGLYQNRVKQTDLVQEHALLNEINLNEAAPLIKFKDGNILELDSNQSYQQAQMQFDVDSAGLVSYKASKQAEQQVLTFSSPKGKVSSIQLSDGTLVWLNSASTISFRPNFDSKQRQVHLTGEAYFEVAPNKDRPFLVQTKQSTTQVLGTGFNIASYPNEQHTVTLMHGSIQMHTDKGDLLLKPNQQASITSDGKIATRNVDTDQVLAWKEGDFIFRDNSIQEIMSSLQQWYDIDEVVFEGKSSELFTGSIKRSKRLSQLLKQLELISSMKFRIAERRVYVQLN</sequence>
<accession>A0A6N8KY63</accession>
<dbReference type="AlphaFoldDB" id="A0A6N8KY63"/>
<dbReference type="InterPro" id="IPR012373">
    <property type="entry name" value="Ferrdict_sens_TM"/>
</dbReference>
<feature type="domain" description="Protein FecR C-terminal" evidence="3">
    <location>
        <begin position="315"/>
        <end position="383"/>
    </location>
</feature>
<dbReference type="Pfam" id="PF16344">
    <property type="entry name" value="FecR_C"/>
    <property type="match status" value="1"/>
</dbReference>
<dbReference type="PANTHER" id="PTHR30273">
    <property type="entry name" value="PERIPLASMIC SIGNAL SENSOR AND SIGMA FACTOR ACTIVATOR FECR-RELATED"/>
    <property type="match status" value="1"/>
</dbReference>
<comment type="caution">
    <text evidence="4">The sequence shown here is derived from an EMBL/GenBank/DDBJ whole genome shotgun (WGS) entry which is preliminary data.</text>
</comment>
<proteinExistence type="predicted"/>
<keyword evidence="1" id="KW-0812">Transmembrane</keyword>
<dbReference type="RefSeq" id="WP_160368788.1">
    <property type="nucleotide sequence ID" value="NZ_WSQA01000005.1"/>
</dbReference>
<dbReference type="PIRSF" id="PIRSF018266">
    <property type="entry name" value="FecR"/>
    <property type="match status" value="1"/>
</dbReference>
<dbReference type="Pfam" id="PF04773">
    <property type="entry name" value="FecR"/>
    <property type="match status" value="1"/>
</dbReference>
<name>A0A6N8KY63_9SPHI</name>
<evidence type="ECO:0000256" key="1">
    <source>
        <dbReference type="SAM" id="Phobius"/>
    </source>
</evidence>
<evidence type="ECO:0000313" key="5">
    <source>
        <dbReference type="Proteomes" id="UP000435036"/>
    </source>
</evidence>
<dbReference type="InterPro" id="IPR032508">
    <property type="entry name" value="FecR_C"/>
</dbReference>
<evidence type="ECO:0000313" key="4">
    <source>
        <dbReference type="EMBL" id="MVZ62046.1"/>
    </source>
</evidence>
<reference evidence="4 5" key="1">
    <citation type="submission" date="2019-12" db="EMBL/GenBank/DDBJ databases">
        <authorList>
            <person name="Dong K."/>
        </authorList>
    </citation>
    <scope>NUCLEOTIDE SEQUENCE [LARGE SCALE GENOMIC DNA]</scope>
    <source>
        <strain evidence="4 5">JCM 31225</strain>
    </source>
</reference>
<feature type="domain" description="FecR protein" evidence="2">
    <location>
        <begin position="182"/>
        <end position="273"/>
    </location>
</feature>
<dbReference type="InterPro" id="IPR006860">
    <property type="entry name" value="FecR"/>
</dbReference>
<dbReference type="Gene3D" id="2.60.120.1440">
    <property type="match status" value="1"/>
</dbReference>